<protein>
    <submittedName>
        <fullName evidence="1">Uncharacterized protein</fullName>
    </submittedName>
</protein>
<dbReference type="EMBL" id="LR862144">
    <property type="protein sequence ID" value="CAD1824632.1"/>
    <property type="molecule type" value="Genomic_DNA"/>
</dbReference>
<dbReference type="Gene3D" id="3.80.10.10">
    <property type="entry name" value="Ribonuclease Inhibitor"/>
    <property type="match status" value="3"/>
</dbReference>
<dbReference type="InterPro" id="IPR032675">
    <property type="entry name" value="LRR_dom_sf"/>
</dbReference>
<organism evidence="1">
    <name type="scientific">Ananas comosus var. bracteatus</name>
    <name type="common">red pineapple</name>
    <dbReference type="NCBI Taxonomy" id="296719"/>
    <lineage>
        <taxon>Eukaryota</taxon>
        <taxon>Viridiplantae</taxon>
        <taxon>Streptophyta</taxon>
        <taxon>Embryophyta</taxon>
        <taxon>Tracheophyta</taxon>
        <taxon>Spermatophyta</taxon>
        <taxon>Magnoliopsida</taxon>
        <taxon>Liliopsida</taxon>
        <taxon>Poales</taxon>
        <taxon>Bromeliaceae</taxon>
        <taxon>Bromelioideae</taxon>
        <taxon>Ananas</taxon>
    </lineage>
</organism>
<gene>
    <name evidence="1" type="ORF">CB5_LOCUS7843</name>
</gene>
<proteinExistence type="predicted"/>
<reference evidence="1" key="1">
    <citation type="submission" date="2020-07" db="EMBL/GenBank/DDBJ databases">
        <authorList>
            <person name="Lin J."/>
        </authorList>
    </citation>
    <scope>NUCLEOTIDE SEQUENCE</scope>
</reference>
<name>A0A6V7P1B1_ANACO</name>
<evidence type="ECO:0000313" key="1">
    <source>
        <dbReference type="EMBL" id="CAD1824632.1"/>
    </source>
</evidence>
<sequence length="405" mass="45320">MGEPPTFWQLPLLKFLRLESMQAVKKLCCPRSVGGCAFPSLQKLYLNSMPDLELFEGEHMFPLLNDLKIDSCPSLKGLPALPLTLSRLVIWTAGLTSLPMMQQDCSSGQGRASCSSSSHPALLELSIYWCPNLTSLDGFMLQQQCFPALKNLFIRKCENLRHLPEKFFQKLPSLEDLTIEMCPNLTTHGILDDRLPNLRSLAIGDCASMTFLPTAEVFPRLSRLSIWNCKELSSLDGLQALLPLQSLKIEGCDKLVELSLLQPPLGLTNTSPTGTELLRLFIDWPALLRVEPLRNLSSVSYLRISDGTELTSLDEQWLLQNRYSLQRLEIFKASSLESLPPSMIDLQSLHALQIHDARLLRSIPELPTSMKNLKISGCRPELKEYIEGSGKFANIPSVQVIEKSS</sequence>
<dbReference type="AlphaFoldDB" id="A0A6V7P1B1"/>
<accession>A0A6V7P1B1</accession>
<dbReference type="PANTHER" id="PTHR36766">
    <property type="entry name" value="PLANT BROAD-SPECTRUM MILDEW RESISTANCE PROTEIN RPW8"/>
    <property type="match status" value="1"/>
</dbReference>
<dbReference type="SUPFAM" id="SSF52058">
    <property type="entry name" value="L domain-like"/>
    <property type="match status" value="1"/>
</dbReference>
<dbReference type="PANTHER" id="PTHR36766:SF63">
    <property type="entry name" value="NB-ARC DOMAIN-CONTAINING PROTEIN"/>
    <property type="match status" value="1"/>
</dbReference>